<evidence type="ECO:0000313" key="2">
    <source>
        <dbReference type="EMBL" id="MFC5504462.1"/>
    </source>
</evidence>
<dbReference type="EMBL" id="JBHSLU010000007">
    <property type="protein sequence ID" value="MFC5504462.1"/>
    <property type="molecule type" value="Genomic_DNA"/>
</dbReference>
<evidence type="ECO:0000313" key="3">
    <source>
        <dbReference type="Proteomes" id="UP001596060"/>
    </source>
</evidence>
<reference evidence="3" key="1">
    <citation type="journal article" date="2019" name="Int. J. Syst. Evol. Microbiol.">
        <title>The Global Catalogue of Microorganisms (GCM) 10K type strain sequencing project: providing services to taxonomists for standard genome sequencing and annotation.</title>
        <authorList>
            <consortium name="The Broad Institute Genomics Platform"/>
            <consortium name="The Broad Institute Genome Sequencing Center for Infectious Disease"/>
            <person name="Wu L."/>
            <person name="Ma J."/>
        </authorList>
    </citation>
    <scope>NUCLEOTIDE SEQUENCE [LARGE SCALE GENOMIC DNA]</scope>
    <source>
        <strain evidence="3">CCUG 43117</strain>
    </source>
</reference>
<evidence type="ECO:0000256" key="1">
    <source>
        <dbReference type="SAM" id="Phobius"/>
    </source>
</evidence>
<organism evidence="2 3">
    <name type="scientific">Bosea massiliensis</name>
    <dbReference type="NCBI Taxonomy" id="151419"/>
    <lineage>
        <taxon>Bacteria</taxon>
        <taxon>Pseudomonadati</taxon>
        <taxon>Pseudomonadota</taxon>
        <taxon>Alphaproteobacteria</taxon>
        <taxon>Hyphomicrobiales</taxon>
        <taxon>Boseaceae</taxon>
        <taxon>Bosea</taxon>
    </lineage>
</organism>
<accession>A0ABW0NWN5</accession>
<proteinExistence type="predicted"/>
<dbReference type="InterPro" id="IPR005134">
    <property type="entry name" value="UPF0114"/>
</dbReference>
<gene>
    <name evidence="2" type="ORF">ACFPN9_04240</name>
</gene>
<dbReference type="Proteomes" id="UP001596060">
    <property type="component" value="Unassembled WGS sequence"/>
</dbReference>
<name>A0ABW0NWN5_9HYPH</name>
<keyword evidence="1" id="KW-1133">Transmembrane helix</keyword>
<feature type="transmembrane region" description="Helical" evidence="1">
    <location>
        <begin position="66"/>
        <end position="85"/>
    </location>
</feature>
<dbReference type="RefSeq" id="WP_066721065.1">
    <property type="nucleotide sequence ID" value="NZ_JBHSLU010000007.1"/>
</dbReference>
<sequence length="168" mass="17395">METAMRAAGLAFRAIIALAALGMIGSGLVLLGEAGTNLLAAARAMLANDHAQSTISLVMKTIDECLFAVIITLLGAKVIASFVLAERVTAGDDLPSWIRPSEMGELKSTFCQAILVYLIVDFATDMATADSKLEPGYLVLPAAILLIAGALKLMPHGGAASGPQSETH</sequence>
<keyword evidence="1" id="KW-0472">Membrane</keyword>
<comment type="caution">
    <text evidence="2">The sequence shown here is derived from an EMBL/GenBank/DDBJ whole genome shotgun (WGS) entry which is preliminary data.</text>
</comment>
<keyword evidence="1" id="KW-0812">Transmembrane</keyword>
<dbReference type="Pfam" id="PF03350">
    <property type="entry name" value="UPF0114"/>
    <property type="match status" value="1"/>
</dbReference>
<keyword evidence="3" id="KW-1185">Reference proteome</keyword>
<feature type="transmembrane region" description="Helical" evidence="1">
    <location>
        <begin position="12"/>
        <end position="31"/>
    </location>
</feature>
<feature type="transmembrane region" description="Helical" evidence="1">
    <location>
        <begin position="136"/>
        <end position="154"/>
    </location>
</feature>
<protein>
    <submittedName>
        <fullName evidence="2">YqhA family protein</fullName>
    </submittedName>
</protein>